<dbReference type="Pfam" id="PF04955">
    <property type="entry name" value="HupE_UreJ"/>
    <property type="match status" value="2"/>
</dbReference>
<accession>H8GNX2</accession>
<feature type="transmembrane region" description="Helical" evidence="1">
    <location>
        <begin position="207"/>
        <end position="228"/>
    </location>
</feature>
<dbReference type="STRING" id="686340.Metal_0544"/>
<reference evidence="3 4" key="1">
    <citation type="journal article" date="2013" name="Genome Announc.">
        <title>Genome Sequence of the Obligate Gammaproteobacterial Methanotroph Methylomicrobium album Strain BG8.</title>
        <authorList>
            <person name="Kits K.D."/>
            <person name="Kalyuzhnaya M.G."/>
            <person name="Klotz M.G."/>
            <person name="Jetten M.S."/>
            <person name="Op den Camp H.J."/>
            <person name="Vuilleumier S."/>
            <person name="Bringel F."/>
            <person name="Dispirito A.A."/>
            <person name="Murrell J.C."/>
            <person name="Bruce D."/>
            <person name="Cheng J.F."/>
            <person name="Copeland A."/>
            <person name="Goodwin L."/>
            <person name="Hauser L."/>
            <person name="Lajus A."/>
            <person name="Land M.L."/>
            <person name="Lapidus A."/>
            <person name="Lucas S."/>
            <person name="Medigue C."/>
            <person name="Pitluck S."/>
            <person name="Woyke T."/>
            <person name="Zeytun A."/>
            <person name="Stein L.Y."/>
        </authorList>
    </citation>
    <scope>NUCLEOTIDE SEQUENCE [LARGE SCALE GENOMIC DNA]</scope>
    <source>
        <strain evidence="3 4">BG8</strain>
    </source>
</reference>
<sequence length="257" mass="27088">MKHHHLAVLLAGLLLSLSLPAEAHVGQGLAHDFRAGLWHPLLGIDHILVMVGVGLWAGFLGGAARGWLPAAFLAAMAAGGSLAFAGMVLQGPEIWVAASVLAIGAILLRVPSKLFFLAKNVGWVTTRIGTIFICRLSFPRVVTHHGGCKRWVRRAENSVGFEGRRQSAPNPPYVSARHGWASVLAALFAFSHGYVHALEAGMGSQALGYTGGFLVSTALLLGIGLMIGRVSARHGRWMRTLFGVICAGAGITLLLGI</sequence>
<dbReference type="HOGENOM" id="CLU_088877_0_1_6"/>
<dbReference type="eggNOG" id="COG2370">
    <property type="taxonomic scope" value="Bacteria"/>
</dbReference>
<evidence type="ECO:0000256" key="2">
    <source>
        <dbReference type="SAM" id="SignalP"/>
    </source>
</evidence>
<keyword evidence="1" id="KW-0472">Membrane</keyword>
<name>H8GNX2_METAL</name>
<feature type="signal peptide" evidence="2">
    <location>
        <begin position="1"/>
        <end position="23"/>
    </location>
</feature>
<organism evidence="3 4">
    <name type="scientific">Methylomicrobium album BG8</name>
    <dbReference type="NCBI Taxonomy" id="686340"/>
    <lineage>
        <taxon>Bacteria</taxon>
        <taxon>Pseudomonadati</taxon>
        <taxon>Pseudomonadota</taxon>
        <taxon>Gammaproteobacteria</taxon>
        <taxon>Methylococcales</taxon>
        <taxon>Methylococcaceae</taxon>
        <taxon>Methylomicrobium</taxon>
    </lineage>
</organism>
<feature type="transmembrane region" description="Helical" evidence="1">
    <location>
        <begin position="94"/>
        <end position="110"/>
    </location>
</feature>
<protein>
    <submittedName>
        <fullName evidence="3">Hydrogenase/urease accessory protein</fullName>
    </submittedName>
</protein>
<proteinExistence type="predicted"/>
<keyword evidence="4" id="KW-1185">Reference proteome</keyword>
<evidence type="ECO:0000256" key="1">
    <source>
        <dbReference type="SAM" id="Phobius"/>
    </source>
</evidence>
<feature type="transmembrane region" description="Helical" evidence="1">
    <location>
        <begin position="39"/>
        <end position="60"/>
    </location>
</feature>
<keyword evidence="2" id="KW-0732">Signal</keyword>
<feature type="transmembrane region" description="Helical" evidence="1">
    <location>
        <begin position="174"/>
        <end position="195"/>
    </location>
</feature>
<keyword evidence="1" id="KW-1133">Transmembrane helix</keyword>
<dbReference type="EMBL" id="CM001475">
    <property type="protein sequence ID" value="EIC28394.1"/>
    <property type="molecule type" value="Genomic_DNA"/>
</dbReference>
<feature type="transmembrane region" description="Helical" evidence="1">
    <location>
        <begin position="240"/>
        <end position="256"/>
    </location>
</feature>
<dbReference type="InterPro" id="IPR007038">
    <property type="entry name" value="HupE_UreJ"/>
</dbReference>
<dbReference type="RefSeq" id="WP_005369382.1">
    <property type="nucleotide sequence ID" value="NZ_CM001475.1"/>
</dbReference>
<feature type="transmembrane region" description="Helical" evidence="1">
    <location>
        <begin position="67"/>
        <end position="88"/>
    </location>
</feature>
<feature type="chain" id="PRO_5003611807" evidence="2">
    <location>
        <begin position="24"/>
        <end position="257"/>
    </location>
</feature>
<evidence type="ECO:0000313" key="4">
    <source>
        <dbReference type="Proteomes" id="UP000005090"/>
    </source>
</evidence>
<evidence type="ECO:0000313" key="3">
    <source>
        <dbReference type="EMBL" id="EIC28394.1"/>
    </source>
</evidence>
<dbReference type="AlphaFoldDB" id="H8GNX2"/>
<keyword evidence="1" id="KW-0812">Transmembrane</keyword>
<gene>
    <name evidence="3" type="ORF">Metal_0544</name>
</gene>
<dbReference type="Proteomes" id="UP000005090">
    <property type="component" value="Chromosome"/>
</dbReference>